<keyword evidence="1" id="KW-0472">Membrane</keyword>
<keyword evidence="1" id="KW-0812">Transmembrane</keyword>
<dbReference type="Proteomes" id="UP000708148">
    <property type="component" value="Unassembled WGS sequence"/>
</dbReference>
<evidence type="ECO:0000256" key="1">
    <source>
        <dbReference type="SAM" id="Phobius"/>
    </source>
</evidence>
<feature type="transmembrane region" description="Helical" evidence="1">
    <location>
        <begin position="103"/>
        <end position="121"/>
    </location>
</feature>
<dbReference type="AlphaFoldDB" id="A0A8S1IT95"/>
<feature type="transmembrane region" description="Helical" evidence="1">
    <location>
        <begin position="255"/>
        <end position="275"/>
    </location>
</feature>
<gene>
    <name evidence="2" type="ORF">OSTQU699_LOCUS3783</name>
</gene>
<keyword evidence="1" id="KW-1133">Transmembrane helix</keyword>
<comment type="caution">
    <text evidence="2">The sequence shown here is derived from an EMBL/GenBank/DDBJ whole genome shotgun (WGS) entry which is preliminary data.</text>
</comment>
<reference evidence="2" key="1">
    <citation type="submission" date="2020-12" db="EMBL/GenBank/DDBJ databases">
        <authorList>
            <person name="Iha C."/>
        </authorList>
    </citation>
    <scope>NUCLEOTIDE SEQUENCE</scope>
</reference>
<proteinExistence type="predicted"/>
<keyword evidence="3" id="KW-1185">Reference proteome</keyword>
<name>A0A8S1IT95_9CHLO</name>
<feature type="transmembrane region" description="Helical" evidence="1">
    <location>
        <begin position="217"/>
        <end position="235"/>
    </location>
</feature>
<evidence type="ECO:0000313" key="2">
    <source>
        <dbReference type="EMBL" id="CAD7698422.1"/>
    </source>
</evidence>
<dbReference type="OrthoDB" id="578216at2759"/>
<accession>A0A8S1IT95</accession>
<sequence>MGEALAIRPFSCLWFEDVEAEGHFCKQYTARRFRSLDRPFQRIDLVIGLAFVAGVLRVHGASWSGGWALFFLALNAAVDWLWYIWKVDSRPELRARMALMKRMAVNVPVALLSTLWFKGTVASPRSLVRFMILTTGVLGLAFPTFAIPMMTANHLMIQVPTVAFMALYAPQRACSEASVPPSSAPYIVAAWRWLNAMCTGALKNVPTPGVRQSCRDVVVMSTVVLGLCLPSYVLWASEYRARVAFSGGVLPQLTWWMVLAHGLLFVTAVSWLWAVHIGAWQ</sequence>
<dbReference type="EMBL" id="CAJHUC010000824">
    <property type="protein sequence ID" value="CAD7698422.1"/>
    <property type="molecule type" value="Genomic_DNA"/>
</dbReference>
<feature type="transmembrane region" description="Helical" evidence="1">
    <location>
        <begin position="127"/>
        <end position="147"/>
    </location>
</feature>
<evidence type="ECO:0000313" key="3">
    <source>
        <dbReference type="Proteomes" id="UP000708148"/>
    </source>
</evidence>
<feature type="transmembrane region" description="Helical" evidence="1">
    <location>
        <begin position="65"/>
        <end position="83"/>
    </location>
</feature>
<organism evidence="2 3">
    <name type="scientific">Ostreobium quekettii</name>
    <dbReference type="NCBI Taxonomy" id="121088"/>
    <lineage>
        <taxon>Eukaryota</taxon>
        <taxon>Viridiplantae</taxon>
        <taxon>Chlorophyta</taxon>
        <taxon>core chlorophytes</taxon>
        <taxon>Ulvophyceae</taxon>
        <taxon>TCBD clade</taxon>
        <taxon>Bryopsidales</taxon>
        <taxon>Ostreobineae</taxon>
        <taxon>Ostreobiaceae</taxon>
        <taxon>Ostreobium</taxon>
    </lineage>
</organism>
<protein>
    <submittedName>
        <fullName evidence="2">Uncharacterized protein</fullName>
    </submittedName>
</protein>